<protein>
    <recommendedName>
        <fullName evidence="5">Putative 3-methyladenine DNA glycosylase</fullName>
        <ecNumber evidence="5">3.2.2.-</ecNumber>
    </recommendedName>
</protein>
<dbReference type="CDD" id="cd00540">
    <property type="entry name" value="AAG"/>
    <property type="match status" value="1"/>
</dbReference>
<keyword evidence="4 5" id="KW-0234">DNA repair</keyword>
<dbReference type="Proteomes" id="UP001596549">
    <property type="component" value="Unassembled WGS sequence"/>
</dbReference>
<evidence type="ECO:0000256" key="1">
    <source>
        <dbReference type="ARBA" id="ARBA00009232"/>
    </source>
</evidence>
<dbReference type="SUPFAM" id="SSF50486">
    <property type="entry name" value="FMT C-terminal domain-like"/>
    <property type="match status" value="1"/>
</dbReference>
<comment type="caution">
    <text evidence="6">The sequence shown here is derived from an EMBL/GenBank/DDBJ whole genome shotgun (WGS) entry which is preliminary data.</text>
</comment>
<dbReference type="InterPro" id="IPR011034">
    <property type="entry name" value="Formyl_transferase-like_C_sf"/>
</dbReference>
<keyword evidence="2 5" id="KW-0227">DNA damage</keyword>
<dbReference type="EC" id="3.2.2.-" evidence="5"/>
<dbReference type="HAMAP" id="MF_00527">
    <property type="entry name" value="3MGH"/>
    <property type="match status" value="1"/>
</dbReference>
<evidence type="ECO:0000313" key="7">
    <source>
        <dbReference type="Proteomes" id="UP001596549"/>
    </source>
</evidence>
<gene>
    <name evidence="6" type="ORF">ACFQPF_16675</name>
</gene>
<dbReference type="EMBL" id="JBHTCP010000051">
    <property type="protein sequence ID" value="MFC7373276.1"/>
    <property type="molecule type" value="Genomic_DNA"/>
</dbReference>
<dbReference type="PANTHER" id="PTHR10429:SF0">
    <property type="entry name" value="DNA-3-METHYLADENINE GLYCOSYLASE"/>
    <property type="match status" value="1"/>
</dbReference>
<dbReference type="PANTHER" id="PTHR10429">
    <property type="entry name" value="DNA-3-METHYLADENINE GLYCOSYLASE"/>
    <property type="match status" value="1"/>
</dbReference>
<sequence>MNSFFSQPTLQLAQSLIGMELVHESKEGITSGIIVETEAYMGPEDRAAHSYGGRRTKRTEVMFDQPGSIYMYFIYGMHVCFNIVSGPPGKPEAVLIRALEPVSGIALMEKRRYSSWKRSPAQARKIMHLTSGPGKLCQAMGLGLELYGSKMNKGPVFLKENKKIPASMIEAGPRINVHYAGEAAEYPWRFWLRGSPYVSKS</sequence>
<evidence type="ECO:0000256" key="4">
    <source>
        <dbReference type="ARBA" id="ARBA00023204"/>
    </source>
</evidence>
<dbReference type="RefSeq" id="WP_379751048.1">
    <property type="nucleotide sequence ID" value="NZ_JBHTCP010000051.1"/>
</dbReference>
<dbReference type="GO" id="GO:0016798">
    <property type="term" value="F:hydrolase activity, acting on glycosyl bonds"/>
    <property type="evidence" value="ECO:0007669"/>
    <property type="project" value="UniProtKB-KW"/>
</dbReference>
<name>A0ABW2NXB2_9BACL</name>
<dbReference type="NCBIfam" id="TIGR00567">
    <property type="entry name" value="3mg"/>
    <property type="match status" value="1"/>
</dbReference>
<organism evidence="6 7">
    <name type="scientific">Fictibacillus iocasae</name>
    <dbReference type="NCBI Taxonomy" id="2715437"/>
    <lineage>
        <taxon>Bacteria</taxon>
        <taxon>Bacillati</taxon>
        <taxon>Bacillota</taxon>
        <taxon>Bacilli</taxon>
        <taxon>Bacillales</taxon>
        <taxon>Fictibacillaceae</taxon>
        <taxon>Fictibacillus</taxon>
    </lineage>
</organism>
<reference evidence="7" key="1">
    <citation type="journal article" date="2019" name="Int. J. Syst. Evol. Microbiol.">
        <title>The Global Catalogue of Microorganisms (GCM) 10K type strain sequencing project: providing services to taxonomists for standard genome sequencing and annotation.</title>
        <authorList>
            <consortium name="The Broad Institute Genomics Platform"/>
            <consortium name="The Broad Institute Genome Sequencing Center for Infectious Disease"/>
            <person name="Wu L."/>
            <person name="Ma J."/>
        </authorList>
    </citation>
    <scope>NUCLEOTIDE SEQUENCE [LARGE SCALE GENOMIC DNA]</scope>
    <source>
        <strain evidence="7">NBRC 106396</strain>
    </source>
</reference>
<proteinExistence type="inferred from homology"/>
<keyword evidence="6" id="KW-0326">Glycosidase</keyword>
<dbReference type="InterPro" id="IPR003180">
    <property type="entry name" value="MPG"/>
</dbReference>
<keyword evidence="3 5" id="KW-0378">Hydrolase</keyword>
<dbReference type="NCBIfam" id="NF002003">
    <property type="entry name" value="PRK00802.1-3"/>
    <property type="match status" value="1"/>
</dbReference>
<evidence type="ECO:0000256" key="5">
    <source>
        <dbReference type="HAMAP-Rule" id="MF_00527"/>
    </source>
</evidence>
<keyword evidence="7" id="KW-1185">Reference proteome</keyword>
<evidence type="ECO:0000256" key="2">
    <source>
        <dbReference type="ARBA" id="ARBA00022763"/>
    </source>
</evidence>
<dbReference type="InterPro" id="IPR036995">
    <property type="entry name" value="MPG_sf"/>
</dbReference>
<dbReference type="Gene3D" id="3.10.300.10">
    <property type="entry name" value="Methylpurine-DNA glycosylase (MPG)"/>
    <property type="match status" value="1"/>
</dbReference>
<accession>A0ABW2NXB2</accession>
<dbReference type="Pfam" id="PF02245">
    <property type="entry name" value="Pur_DNA_glyco"/>
    <property type="match status" value="1"/>
</dbReference>
<evidence type="ECO:0000256" key="3">
    <source>
        <dbReference type="ARBA" id="ARBA00022801"/>
    </source>
</evidence>
<evidence type="ECO:0000313" key="6">
    <source>
        <dbReference type="EMBL" id="MFC7373276.1"/>
    </source>
</evidence>
<comment type="similarity">
    <text evidence="1 5">Belongs to the DNA glycosylase MPG family.</text>
</comment>